<dbReference type="InterPro" id="IPR011009">
    <property type="entry name" value="Kinase-like_dom_sf"/>
</dbReference>
<dbReference type="GO" id="GO:0043531">
    <property type="term" value="F:ADP binding"/>
    <property type="evidence" value="ECO:0007669"/>
    <property type="project" value="InterPro"/>
</dbReference>
<dbReference type="PANTHER" id="PTHR45707">
    <property type="entry name" value="C2 CALCIUM/LIPID-BINDING PLANT PHOSPHORIBOSYLTRANSFERASE FAMILY PROTEIN"/>
    <property type="match status" value="1"/>
</dbReference>
<dbReference type="Gene3D" id="1.10.510.10">
    <property type="entry name" value="Transferase(Phosphotransferase) domain 1"/>
    <property type="match status" value="1"/>
</dbReference>
<protein>
    <recommendedName>
        <fullName evidence="13">Protein kinase domain-containing protein</fullName>
    </recommendedName>
</protein>
<evidence type="ECO:0000256" key="10">
    <source>
        <dbReference type="ARBA" id="ARBA00022989"/>
    </source>
</evidence>
<dbReference type="EMBL" id="CM029051">
    <property type="protein sequence ID" value="KAG2561512.1"/>
    <property type="molecule type" value="Genomic_DNA"/>
</dbReference>
<feature type="domain" description="Protein kinase" evidence="13">
    <location>
        <begin position="18"/>
        <end position="318"/>
    </location>
</feature>
<keyword evidence="2" id="KW-0433">Leucine-rich repeat</keyword>
<evidence type="ECO:0000259" key="13">
    <source>
        <dbReference type="PROSITE" id="PS50011"/>
    </source>
</evidence>
<evidence type="ECO:0000256" key="8">
    <source>
        <dbReference type="ARBA" id="ARBA00022821"/>
    </source>
</evidence>
<keyword evidence="10" id="KW-1133">Transmembrane helix</keyword>
<dbReference type="InterPro" id="IPR032675">
    <property type="entry name" value="LRR_dom_sf"/>
</dbReference>
<dbReference type="InterPro" id="IPR036388">
    <property type="entry name" value="WH-like_DNA-bd_sf"/>
</dbReference>
<name>A0A8T0PMN7_PANVG</name>
<evidence type="ECO:0000256" key="9">
    <source>
        <dbReference type="ARBA" id="ARBA00022840"/>
    </source>
</evidence>
<dbReference type="InterPro" id="IPR058922">
    <property type="entry name" value="WHD_DRP"/>
</dbReference>
<dbReference type="InterPro" id="IPR017441">
    <property type="entry name" value="Protein_kinase_ATP_BS"/>
</dbReference>
<dbReference type="Proteomes" id="UP000823388">
    <property type="component" value="Chromosome 8K"/>
</dbReference>
<dbReference type="InterPro" id="IPR002182">
    <property type="entry name" value="NB-ARC"/>
</dbReference>
<dbReference type="GO" id="GO:0006952">
    <property type="term" value="P:defense response"/>
    <property type="evidence" value="ECO:0007669"/>
    <property type="project" value="UniProtKB-KW"/>
</dbReference>
<evidence type="ECO:0000256" key="6">
    <source>
        <dbReference type="ARBA" id="ARBA00022741"/>
    </source>
</evidence>
<dbReference type="Gene3D" id="1.10.10.10">
    <property type="entry name" value="Winged helix-like DNA-binding domain superfamily/Winged helix DNA-binding domain"/>
    <property type="match status" value="1"/>
</dbReference>
<dbReference type="FunFam" id="1.10.510.10:FF:000870">
    <property type="entry name" value="OSJNBa0016N04.16-like protein"/>
    <property type="match status" value="1"/>
</dbReference>
<dbReference type="InterPro" id="IPR055414">
    <property type="entry name" value="LRR_R13L4/SHOC2-like"/>
</dbReference>
<dbReference type="FunFam" id="3.30.200.20:FF:000465">
    <property type="entry name" value="Cysteine-rich receptor-like protein kinase 6"/>
    <property type="match status" value="1"/>
</dbReference>
<evidence type="ECO:0000256" key="2">
    <source>
        <dbReference type="ARBA" id="ARBA00022614"/>
    </source>
</evidence>
<dbReference type="GO" id="GO:0004672">
    <property type="term" value="F:protein kinase activity"/>
    <property type="evidence" value="ECO:0007669"/>
    <property type="project" value="InterPro"/>
</dbReference>
<evidence type="ECO:0000256" key="3">
    <source>
        <dbReference type="ARBA" id="ARBA00022679"/>
    </source>
</evidence>
<dbReference type="GO" id="GO:0005886">
    <property type="term" value="C:plasma membrane"/>
    <property type="evidence" value="ECO:0007669"/>
    <property type="project" value="UniProtKB-SubCell"/>
</dbReference>
<evidence type="ECO:0000256" key="1">
    <source>
        <dbReference type="ARBA" id="ARBA00004162"/>
    </source>
</evidence>
<evidence type="ECO:0000313" key="15">
    <source>
        <dbReference type="Proteomes" id="UP000823388"/>
    </source>
</evidence>
<organism evidence="14 15">
    <name type="scientific">Panicum virgatum</name>
    <name type="common">Blackwell switchgrass</name>
    <dbReference type="NCBI Taxonomy" id="38727"/>
    <lineage>
        <taxon>Eukaryota</taxon>
        <taxon>Viridiplantae</taxon>
        <taxon>Streptophyta</taxon>
        <taxon>Embryophyta</taxon>
        <taxon>Tracheophyta</taxon>
        <taxon>Spermatophyta</taxon>
        <taxon>Magnoliopsida</taxon>
        <taxon>Liliopsida</taxon>
        <taxon>Poales</taxon>
        <taxon>Poaceae</taxon>
        <taxon>PACMAD clade</taxon>
        <taxon>Panicoideae</taxon>
        <taxon>Panicodae</taxon>
        <taxon>Paniceae</taxon>
        <taxon>Panicinae</taxon>
        <taxon>Panicum</taxon>
        <taxon>Panicum sect. Hiantes</taxon>
    </lineage>
</organism>
<keyword evidence="15" id="KW-1185">Reference proteome</keyword>
<dbReference type="PROSITE" id="PS50011">
    <property type="entry name" value="PROTEIN_KINASE_DOM"/>
    <property type="match status" value="1"/>
</dbReference>
<keyword evidence="7" id="KW-0418">Kinase</keyword>
<gene>
    <name evidence="14" type="ORF">PVAP13_8KG164900</name>
</gene>
<comment type="caution">
    <text evidence="14">The sequence shown here is derived from an EMBL/GenBank/DDBJ whole genome shotgun (WGS) entry which is preliminary data.</text>
</comment>
<comment type="subcellular location">
    <subcellularLocation>
        <location evidence="1">Cell membrane</location>
        <topology evidence="1">Single-pass membrane protein</topology>
    </subcellularLocation>
</comment>
<dbReference type="Pfam" id="PF25019">
    <property type="entry name" value="LRR_R13L1-DRL21"/>
    <property type="match status" value="1"/>
</dbReference>
<dbReference type="InterPro" id="IPR008271">
    <property type="entry name" value="Ser/Thr_kinase_AS"/>
</dbReference>
<accession>A0A8T0PMN7</accession>
<evidence type="ECO:0000256" key="7">
    <source>
        <dbReference type="ARBA" id="ARBA00022777"/>
    </source>
</evidence>
<keyword evidence="11" id="KW-0472">Membrane</keyword>
<dbReference type="Gene3D" id="3.30.200.20">
    <property type="entry name" value="Phosphorylase Kinase, domain 1"/>
    <property type="match status" value="1"/>
</dbReference>
<keyword evidence="5" id="KW-0677">Repeat</keyword>
<evidence type="ECO:0000313" key="14">
    <source>
        <dbReference type="EMBL" id="KAG2561512.1"/>
    </source>
</evidence>
<dbReference type="SMART" id="SM00369">
    <property type="entry name" value="LRR_TYP"/>
    <property type="match status" value="3"/>
</dbReference>
<dbReference type="SUPFAM" id="SSF52540">
    <property type="entry name" value="P-loop containing nucleoside triphosphate hydrolases"/>
    <property type="match status" value="1"/>
</dbReference>
<dbReference type="SUPFAM" id="SSF56112">
    <property type="entry name" value="Protein kinase-like (PK-like)"/>
    <property type="match status" value="1"/>
</dbReference>
<dbReference type="PROSITE" id="PS00108">
    <property type="entry name" value="PROTEIN_KINASE_ST"/>
    <property type="match status" value="1"/>
</dbReference>
<feature type="binding site" evidence="12">
    <location>
        <position position="47"/>
    </location>
    <ligand>
        <name>ATP</name>
        <dbReference type="ChEBI" id="CHEBI:30616"/>
    </ligand>
</feature>
<dbReference type="Pfam" id="PF23598">
    <property type="entry name" value="LRR_14"/>
    <property type="match status" value="1"/>
</dbReference>
<dbReference type="PROSITE" id="PS00107">
    <property type="entry name" value="PROTEIN_KINASE_ATP"/>
    <property type="match status" value="1"/>
</dbReference>
<keyword evidence="8" id="KW-0611">Plant defense</keyword>
<dbReference type="Pfam" id="PF23559">
    <property type="entry name" value="WHD_DRP"/>
    <property type="match status" value="1"/>
</dbReference>
<dbReference type="InterPro" id="IPR027417">
    <property type="entry name" value="P-loop_NTPase"/>
</dbReference>
<dbReference type="GO" id="GO:0005524">
    <property type="term" value="F:ATP binding"/>
    <property type="evidence" value="ECO:0007669"/>
    <property type="project" value="UniProtKB-UniRule"/>
</dbReference>
<dbReference type="PRINTS" id="PR00364">
    <property type="entry name" value="DISEASERSIST"/>
</dbReference>
<reference evidence="14" key="1">
    <citation type="submission" date="2020-05" db="EMBL/GenBank/DDBJ databases">
        <title>WGS assembly of Panicum virgatum.</title>
        <authorList>
            <person name="Lovell J.T."/>
            <person name="Jenkins J."/>
            <person name="Shu S."/>
            <person name="Juenger T.E."/>
            <person name="Schmutz J."/>
        </authorList>
    </citation>
    <scope>NUCLEOTIDE SEQUENCE</scope>
    <source>
        <strain evidence="14">AP13</strain>
    </source>
</reference>
<evidence type="ECO:0000256" key="4">
    <source>
        <dbReference type="ARBA" id="ARBA00022692"/>
    </source>
</evidence>
<dbReference type="SMART" id="SM00220">
    <property type="entry name" value="S_TKc"/>
    <property type="match status" value="1"/>
</dbReference>
<dbReference type="Pfam" id="PF00069">
    <property type="entry name" value="Pkinase"/>
    <property type="match status" value="1"/>
</dbReference>
<dbReference type="InterPro" id="IPR056789">
    <property type="entry name" value="LRR_R13L1-DRL21"/>
</dbReference>
<keyword evidence="4" id="KW-0812">Transmembrane</keyword>
<dbReference type="PANTHER" id="PTHR45707:SF76">
    <property type="entry name" value="PROTEIN KINASE DOMAIN-CONTAINING PROTEIN"/>
    <property type="match status" value="1"/>
</dbReference>
<dbReference type="Gene3D" id="3.80.10.10">
    <property type="entry name" value="Ribonuclease Inhibitor"/>
    <property type="match status" value="2"/>
</dbReference>
<keyword evidence="3" id="KW-0808">Transferase</keyword>
<evidence type="ECO:0000256" key="12">
    <source>
        <dbReference type="PROSITE-ProRule" id="PRU10141"/>
    </source>
</evidence>
<dbReference type="InterPro" id="IPR000719">
    <property type="entry name" value="Prot_kinase_dom"/>
</dbReference>
<dbReference type="SUPFAM" id="SSF52058">
    <property type="entry name" value="L domain-like"/>
    <property type="match status" value="2"/>
</dbReference>
<dbReference type="InterPro" id="IPR003591">
    <property type="entry name" value="Leu-rich_rpt_typical-subtyp"/>
</dbReference>
<dbReference type="AlphaFoldDB" id="A0A8T0PMN7"/>
<evidence type="ECO:0000256" key="11">
    <source>
        <dbReference type="ARBA" id="ARBA00023136"/>
    </source>
</evidence>
<dbReference type="Gene3D" id="3.40.50.300">
    <property type="entry name" value="P-loop containing nucleotide triphosphate hydrolases"/>
    <property type="match status" value="1"/>
</dbReference>
<proteinExistence type="predicted"/>
<keyword evidence="9 12" id="KW-0067">ATP-binding</keyword>
<dbReference type="Pfam" id="PF00931">
    <property type="entry name" value="NB-ARC"/>
    <property type="match status" value="1"/>
</dbReference>
<evidence type="ECO:0000256" key="5">
    <source>
        <dbReference type="ARBA" id="ARBA00022737"/>
    </source>
</evidence>
<sequence>MELEDLSFQFLREITDDFSEKRKLGEGAFGVVYKGVTKNGDDVAVKKLKFRDINLDFEQFQNEFYNLKKLNHQNIVRILGYCYEIEKKPDIMLDGSKVFGSEIHKAFCFEYLHNGSLEKHLSDEFCELDWHTKFKIIKGTCEGLKYIHEERIHHLDLKPDNILLDKDMVPKIADFGLSRFFDKELARTSQHPYGTRGYQPPEYIDKGEISEKFDIFSLGVVIIKIVSGPKGYPKFLDMSSDEFIDQVRRDWRNRLEATCTGDLLEAYCHQVETCTRIALNCLETDSQKRPNIMKTIEKLNELEVDTGKLPKKGCHRTISRTAMHNSKIGMRMESKDITDQHQNIILRSDPSSNVLELHDALETSSDIVEEHIVGRTEEKEKVMASLLQGMQEKIVILPIHGIGGIGKTTFARLIYNDPKFNYYSRVWVHVSQRLDLSKIYKSIIFQLSGKECLDNESQKICSCLQKLLPGMDILIVLDDLWDDHQFRLEKLKGMLYHKDSNIIILVTTRSELVAERICTNVQPHKILPLTNDMCWDIIKQKSGFKDRNDKEQLMGIGQEIARKCGGVALAALSLGFTLGSMNFEEWMKVKDNDTWNEPVSNDFSLSNRVLASLMLSYSYMSPCLKPCFTYCATFAKGHKIFKYDLIYQWIVLDFVKPTRLLSNIQLCEKYILQLLGLSFFHQPVSPKTSEAYYAQATFFTMHDLVHDLAISLLGNKILDQSKQGNTGGSSCQYALLRDCSRPLELCLTSRERLIALRFLQGCRRKLSSAAFAPARSLRVLDLSECPIQRLPDSIGKLKELRYLIAPEIQDAIVPECITKLSNLVYLNLHGSNISALPKSIGKLERLLHFDLSNCKRIHALPDSFKNLEKLAHLDLSNCYCITGVSVLLRLSRLEHLNLKNCQKIGDPTKAMGGLPGLHYLNLSHVACVGLQQALVNLTKLRYLNLNASLRDETGFGSLLECVSSISNLEYLNLGSNANLLTISESIENLGKLNTLDLSYCQNLEKLPASVSAINSLKFLHVTGCRRLDKSTLPQNKNSTTALLPHFVVHAGDSESSSNLCELEDKHPTFLEISRLENVKSAQEAKRTKLAKKHSIKNLELSWTRDAKRFLDDKEVLRELEPPNTLKILSLKRYNSISFPSWMMSIATYLPGLANVTLRDLPSCNVLPPLGQLPNLRSLSIKGMDSIRKIDGDF</sequence>
<keyword evidence="6 12" id="KW-0547">Nucleotide-binding</keyword>